<evidence type="ECO:0000256" key="1">
    <source>
        <dbReference type="SAM" id="Phobius"/>
    </source>
</evidence>
<gene>
    <name evidence="2" type="ORF">CVM52_10830</name>
</gene>
<feature type="transmembrane region" description="Helical" evidence="1">
    <location>
        <begin position="20"/>
        <end position="41"/>
    </location>
</feature>
<keyword evidence="3" id="KW-1185">Reference proteome</keyword>
<name>A0A2M8J1L9_9RHOB</name>
<dbReference type="RefSeq" id="WP_100162527.1">
    <property type="nucleotide sequence ID" value="NZ_PGTB01000034.1"/>
</dbReference>
<protein>
    <submittedName>
        <fullName evidence="2">Uncharacterized protein</fullName>
    </submittedName>
</protein>
<evidence type="ECO:0000313" key="2">
    <source>
        <dbReference type="EMBL" id="PJE36676.1"/>
    </source>
</evidence>
<dbReference type="AlphaFoldDB" id="A0A2M8J1L9"/>
<reference evidence="2 3" key="1">
    <citation type="journal article" date="2018" name="Int. J. Syst. Evol. Microbiol.">
        <title>Pseudooceanicola lipolyticus sp. nov., a marine alphaproteobacterium, reclassification of Oceanicola flagellatus as Pseudooceanicola flagellatus comb. nov. and emended description of the genus Pseudooceanicola.</title>
        <authorList>
            <person name="Huang M.-M."/>
            <person name="Guo L.-L."/>
            <person name="Wu Y.-H."/>
            <person name="Lai Q.-L."/>
            <person name="Shao Z.-Z."/>
            <person name="Wang C.-S."/>
            <person name="Wu M."/>
            <person name="Xu X.-W."/>
        </authorList>
    </citation>
    <scope>NUCLEOTIDE SEQUENCE [LARGE SCALE GENOMIC DNA]</scope>
    <source>
        <strain evidence="2 3">157</strain>
    </source>
</reference>
<dbReference type="Proteomes" id="UP000231553">
    <property type="component" value="Unassembled WGS sequence"/>
</dbReference>
<comment type="caution">
    <text evidence="2">The sequence shown here is derived from an EMBL/GenBank/DDBJ whole genome shotgun (WGS) entry which is preliminary data.</text>
</comment>
<keyword evidence="1" id="KW-0472">Membrane</keyword>
<keyword evidence="1" id="KW-0812">Transmembrane</keyword>
<proteinExistence type="predicted"/>
<dbReference type="EMBL" id="PGTB01000034">
    <property type="protein sequence ID" value="PJE36676.1"/>
    <property type="molecule type" value="Genomic_DNA"/>
</dbReference>
<evidence type="ECO:0000313" key="3">
    <source>
        <dbReference type="Proteomes" id="UP000231553"/>
    </source>
</evidence>
<keyword evidence="1" id="KW-1133">Transmembrane helix</keyword>
<accession>A0A2M8J1L9</accession>
<sequence length="93" mass="10079">MTLIDENPQDRLRSGLGGLLLRLLVRLVYTFCLCLMAAVLLSEPRIAARVGPVIDGWAERLSSDAPAAPGAAEATPVVRTMPTDRVPVRRLID</sequence>
<organism evidence="2 3">
    <name type="scientific">Pseudooceanicola lipolyticus</name>
    <dbReference type="NCBI Taxonomy" id="2029104"/>
    <lineage>
        <taxon>Bacteria</taxon>
        <taxon>Pseudomonadati</taxon>
        <taxon>Pseudomonadota</taxon>
        <taxon>Alphaproteobacteria</taxon>
        <taxon>Rhodobacterales</taxon>
        <taxon>Paracoccaceae</taxon>
        <taxon>Pseudooceanicola</taxon>
    </lineage>
</organism>